<dbReference type="EMBL" id="KN601018">
    <property type="protein sequence ID" value="KHJ80335.1"/>
    <property type="molecule type" value="Genomic_DNA"/>
</dbReference>
<keyword evidence="4" id="KW-0808">Transferase</keyword>
<comment type="catalytic activity">
    <reaction evidence="6">
        <text>glucuronate acceptor + UDP-alpha-D-glucuronate = acceptor beta-D-glucuronoside + UDP + H(+)</text>
        <dbReference type="Rhea" id="RHEA:21032"/>
        <dbReference type="ChEBI" id="CHEBI:15378"/>
        <dbReference type="ChEBI" id="CHEBI:58052"/>
        <dbReference type="ChEBI" id="CHEBI:58223"/>
        <dbReference type="ChEBI" id="CHEBI:132367"/>
        <dbReference type="ChEBI" id="CHEBI:132368"/>
        <dbReference type="EC" id="2.4.1.17"/>
    </reaction>
</comment>
<evidence type="ECO:0000256" key="3">
    <source>
        <dbReference type="ARBA" id="ARBA00022676"/>
    </source>
</evidence>
<gene>
    <name evidence="8" type="ORF">OESDEN_19991</name>
</gene>
<dbReference type="Pfam" id="PF00201">
    <property type="entry name" value="UDPGT"/>
    <property type="match status" value="1"/>
</dbReference>
<name>A0A0B1SAT0_OESDE</name>
<keyword evidence="9" id="KW-1185">Reference proteome</keyword>
<proteinExistence type="inferred from homology"/>
<evidence type="ECO:0000313" key="9">
    <source>
        <dbReference type="Proteomes" id="UP000053660"/>
    </source>
</evidence>
<evidence type="ECO:0000256" key="7">
    <source>
        <dbReference type="SAM" id="SignalP"/>
    </source>
</evidence>
<evidence type="ECO:0000256" key="1">
    <source>
        <dbReference type="ARBA" id="ARBA00009995"/>
    </source>
</evidence>
<keyword evidence="3" id="KW-0328">Glycosyltransferase</keyword>
<dbReference type="OrthoDB" id="5835829at2759"/>
<organism evidence="8 9">
    <name type="scientific">Oesophagostomum dentatum</name>
    <name type="common">Nodular worm</name>
    <dbReference type="NCBI Taxonomy" id="61180"/>
    <lineage>
        <taxon>Eukaryota</taxon>
        <taxon>Metazoa</taxon>
        <taxon>Ecdysozoa</taxon>
        <taxon>Nematoda</taxon>
        <taxon>Chromadorea</taxon>
        <taxon>Rhabditida</taxon>
        <taxon>Rhabditina</taxon>
        <taxon>Rhabditomorpha</taxon>
        <taxon>Strongyloidea</taxon>
        <taxon>Strongylidae</taxon>
        <taxon>Oesophagostomum</taxon>
    </lineage>
</organism>
<evidence type="ECO:0000256" key="6">
    <source>
        <dbReference type="ARBA" id="ARBA00047475"/>
    </source>
</evidence>
<feature type="chain" id="PRO_5002082367" description="glucuronosyltransferase" evidence="7">
    <location>
        <begin position="17"/>
        <end position="314"/>
    </location>
</feature>
<evidence type="ECO:0000256" key="5">
    <source>
        <dbReference type="ARBA" id="ARBA00022729"/>
    </source>
</evidence>
<dbReference type="Proteomes" id="UP000053660">
    <property type="component" value="Unassembled WGS sequence"/>
</dbReference>
<protein>
    <recommendedName>
        <fullName evidence="2">glucuronosyltransferase</fullName>
        <ecNumber evidence="2">2.4.1.17</ecNumber>
    </recommendedName>
</protein>
<keyword evidence="5 7" id="KW-0732">Signal</keyword>
<dbReference type="InterPro" id="IPR002213">
    <property type="entry name" value="UDP_glucos_trans"/>
</dbReference>
<evidence type="ECO:0000256" key="2">
    <source>
        <dbReference type="ARBA" id="ARBA00012544"/>
    </source>
</evidence>
<feature type="signal peptide" evidence="7">
    <location>
        <begin position="1"/>
        <end position="16"/>
    </location>
</feature>
<accession>A0A0B1SAT0</accession>
<dbReference type="EC" id="2.4.1.17" evidence="2"/>
<dbReference type="SUPFAM" id="SSF53756">
    <property type="entry name" value="UDP-Glycosyltransferase/glycogen phosphorylase"/>
    <property type="match status" value="1"/>
</dbReference>
<dbReference type="Gene3D" id="3.40.50.2000">
    <property type="entry name" value="Glycogen Phosphorylase B"/>
    <property type="match status" value="1"/>
</dbReference>
<reference evidence="8 9" key="1">
    <citation type="submission" date="2014-03" db="EMBL/GenBank/DDBJ databases">
        <title>Draft genome of the hookworm Oesophagostomum dentatum.</title>
        <authorList>
            <person name="Mitreva M."/>
        </authorList>
    </citation>
    <scope>NUCLEOTIDE SEQUENCE [LARGE SCALE GENOMIC DNA]</scope>
    <source>
        <strain evidence="8 9">OD-Hann</strain>
    </source>
</reference>
<dbReference type="InterPro" id="IPR050271">
    <property type="entry name" value="UDP-glycosyltransferase"/>
</dbReference>
<evidence type="ECO:0000256" key="4">
    <source>
        <dbReference type="ARBA" id="ARBA00022679"/>
    </source>
</evidence>
<comment type="similarity">
    <text evidence="1">Belongs to the UDP-glycosyltransferase family.</text>
</comment>
<dbReference type="GO" id="GO:0015020">
    <property type="term" value="F:glucuronosyltransferase activity"/>
    <property type="evidence" value="ECO:0007669"/>
    <property type="project" value="UniProtKB-EC"/>
</dbReference>
<dbReference type="AlphaFoldDB" id="A0A0B1SAT0"/>
<dbReference type="PANTHER" id="PTHR48043">
    <property type="entry name" value="EG:EG0003.4 PROTEIN-RELATED"/>
    <property type="match status" value="1"/>
</dbReference>
<sequence>MMLLVLLYLLYDVSECYKILVYSAPLGFSHIQFMGRIADILQEAGHDVTVLHPVREPKHKSAVAVSAKKILFELPEDLIKKASPSNMNVWNNKGSILDHMKFFKRFIETQAEACDLVLSDNSTMDALRKEHFDVGITEMIGSCAFGLFHLIDVNHIICASAVGTTEGMSQFFDSPMLPTFIMPYSDKMNFLERTFNFIGSMLSRLLFAQFFRAFENVWLRHGAPANANEYRKRINYLLSNSDEFLEFAHPSTSKIIHIGGITLPEKPEMPKELRSLMERNDRKGVVYLSFGTVVPTTQVKHRERALDENCYGFF</sequence>
<dbReference type="PANTHER" id="PTHR48043:SF145">
    <property type="entry name" value="FI06409P-RELATED"/>
    <property type="match status" value="1"/>
</dbReference>
<evidence type="ECO:0000313" key="8">
    <source>
        <dbReference type="EMBL" id="KHJ80335.1"/>
    </source>
</evidence>